<gene>
    <name evidence="2" type="ORF">SR1949_01500</name>
</gene>
<dbReference type="InterPro" id="IPR002397">
    <property type="entry name" value="Cyt_P450_B"/>
</dbReference>
<dbReference type="Proteomes" id="UP000300142">
    <property type="component" value="Unassembled WGS sequence"/>
</dbReference>
<name>A0A479ZUY0_9CYAN</name>
<dbReference type="AlphaFoldDB" id="A0A479ZUY0"/>
<evidence type="ECO:0000313" key="2">
    <source>
        <dbReference type="EMBL" id="GCL35058.1"/>
    </source>
</evidence>
<protein>
    <submittedName>
        <fullName evidence="2">Cytochrome P450 like protein</fullName>
    </submittedName>
</protein>
<dbReference type="GO" id="GO:0020037">
    <property type="term" value="F:heme binding"/>
    <property type="evidence" value="ECO:0007669"/>
    <property type="project" value="InterPro"/>
</dbReference>
<dbReference type="EMBL" id="BJCE01000003">
    <property type="protein sequence ID" value="GCL35058.1"/>
    <property type="molecule type" value="Genomic_DNA"/>
</dbReference>
<dbReference type="PRINTS" id="PR00359">
    <property type="entry name" value="BP450"/>
</dbReference>
<sequence length="382" mass="42725">MTMSDHTPQDWNPRDPAVLADQLHAYDELRERCPVAYSDAMHWSLFCHADVVAVLDDPDTFINASLHRAIPNAMNGAEHTKYREILAPYFSASEMASIEPKCREIATNVMEAIKMPGTTDAVADIAEPIAFRTMCAFLGWPQTTWERVRNWSHGNQAATFHHDHEAARAIAVEYEAIVTEAIEDHRRQDIRDDVTGRLMMTEVNGHRWSNEDIIAVLRNWIAGHGTVAAAIGIVIAHLAENQNLQHRLREQPQLIPAAINEIPRMDGPLVANTRVTTREATINGRTIPAGERISLMWIAANRDPRAFNAPDEIHLDREQQANLLYGGGIHYCLGAPLAQLELRVTVETLLAHTAEISLASNETLERETFPGNGFVTLPVRIR</sequence>
<proteinExistence type="inferred from homology"/>
<dbReference type="PANTHER" id="PTHR46696">
    <property type="entry name" value="P450, PUTATIVE (EUROFUNG)-RELATED"/>
    <property type="match status" value="1"/>
</dbReference>
<comment type="similarity">
    <text evidence="1">Belongs to the cytochrome P450 family.</text>
</comment>
<keyword evidence="3" id="KW-1185">Reference proteome</keyword>
<dbReference type="InterPro" id="IPR001128">
    <property type="entry name" value="Cyt_P450"/>
</dbReference>
<dbReference type="InterPro" id="IPR036396">
    <property type="entry name" value="Cyt_P450_sf"/>
</dbReference>
<dbReference type="GO" id="GO:0016705">
    <property type="term" value="F:oxidoreductase activity, acting on paired donors, with incorporation or reduction of molecular oxygen"/>
    <property type="evidence" value="ECO:0007669"/>
    <property type="project" value="InterPro"/>
</dbReference>
<accession>A0A479ZUY0</accession>
<comment type="caution">
    <text evidence="2">The sequence shown here is derived from an EMBL/GenBank/DDBJ whole genome shotgun (WGS) entry which is preliminary data.</text>
</comment>
<dbReference type="SUPFAM" id="SSF48264">
    <property type="entry name" value="Cytochrome P450"/>
    <property type="match status" value="1"/>
</dbReference>
<dbReference type="GO" id="GO:0005506">
    <property type="term" value="F:iron ion binding"/>
    <property type="evidence" value="ECO:0007669"/>
    <property type="project" value="InterPro"/>
</dbReference>
<dbReference type="Gene3D" id="1.10.630.10">
    <property type="entry name" value="Cytochrome P450"/>
    <property type="match status" value="1"/>
</dbReference>
<evidence type="ECO:0000313" key="3">
    <source>
        <dbReference type="Proteomes" id="UP000300142"/>
    </source>
</evidence>
<dbReference type="Pfam" id="PF00067">
    <property type="entry name" value="p450"/>
    <property type="match status" value="1"/>
</dbReference>
<dbReference type="GO" id="GO:0004497">
    <property type="term" value="F:monooxygenase activity"/>
    <property type="evidence" value="ECO:0007669"/>
    <property type="project" value="InterPro"/>
</dbReference>
<organism evidence="2 3">
    <name type="scientific">Sphaerospermopsis reniformis</name>
    <dbReference type="NCBI Taxonomy" id="531300"/>
    <lineage>
        <taxon>Bacteria</taxon>
        <taxon>Bacillati</taxon>
        <taxon>Cyanobacteriota</taxon>
        <taxon>Cyanophyceae</taxon>
        <taxon>Nostocales</taxon>
        <taxon>Aphanizomenonaceae</taxon>
        <taxon>Sphaerospermopsis</taxon>
    </lineage>
</organism>
<reference evidence="3" key="1">
    <citation type="submission" date="2019-02" db="EMBL/GenBank/DDBJ databases">
        <title>Draft genome sequence of Sphaerospermopsis reniformis NIES-1949.</title>
        <authorList>
            <person name="Yamaguchi H."/>
            <person name="Suzuki S."/>
            <person name="Kawachi M."/>
        </authorList>
    </citation>
    <scope>NUCLEOTIDE SEQUENCE [LARGE SCALE GENOMIC DNA]</scope>
    <source>
        <strain evidence="3">NIES-1949</strain>
    </source>
</reference>
<dbReference type="PANTHER" id="PTHR46696:SF6">
    <property type="entry name" value="P450, PUTATIVE (EUROFUNG)-RELATED"/>
    <property type="match status" value="1"/>
</dbReference>
<evidence type="ECO:0000256" key="1">
    <source>
        <dbReference type="ARBA" id="ARBA00010617"/>
    </source>
</evidence>